<keyword evidence="3 11" id="KW-0436">Ligase</keyword>
<keyword evidence="15" id="KW-1185">Reference proteome</keyword>
<dbReference type="KEGG" id="mefw:F1737_01270"/>
<evidence type="ECO:0000256" key="11">
    <source>
        <dbReference type="HAMAP-Rule" id="MF_02005"/>
    </source>
</evidence>
<organism evidence="14 15">
    <name type="scientific">Methanochimaera problematica</name>
    <dbReference type="NCBI Taxonomy" id="2609417"/>
    <lineage>
        <taxon>Archaea</taxon>
        <taxon>Methanobacteriati</taxon>
        <taxon>Methanobacteriota</taxon>
        <taxon>Stenosarchaea group</taxon>
        <taxon>Methanomicrobia</taxon>
        <taxon>Methanomicrobiales</taxon>
        <taxon>Methanomicrobiaceae</taxon>
        <taxon>Methanochimaera</taxon>
    </lineage>
</organism>
<dbReference type="EMBL" id="CP043875">
    <property type="protein sequence ID" value="WOF15409.1"/>
    <property type="molecule type" value="Genomic_DNA"/>
</dbReference>
<dbReference type="GO" id="GO:0005524">
    <property type="term" value="F:ATP binding"/>
    <property type="evidence" value="ECO:0007669"/>
    <property type="project" value="UniProtKB-UniRule"/>
</dbReference>
<dbReference type="InterPro" id="IPR002303">
    <property type="entry name" value="Valyl-tRNA_ligase"/>
</dbReference>
<dbReference type="InterPro" id="IPR009080">
    <property type="entry name" value="tRNAsynth_Ia_anticodon-bd"/>
</dbReference>
<evidence type="ECO:0000256" key="8">
    <source>
        <dbReference type="ARBA" id="ARBA00047552"/>
    </source>
</evidence>
<comment type="similarity">
    <text evidence="10 11">Belongs to the class-I aminoacyl-tRNA synthetase family. ValS type 2 subfamily.</text>
</comment>
<dbReference type="GeneID" id="85228758"/>
<feature type="domain" description="Methionyl/Valyl/Leucyl/Isoleucyl-tRNA synthetase anticodon-binding" evidence="13">
    <location>
        <begin position="604"/>
        <end position="743"/>
    </location>
</feature>
<evidence type="ECO:0000256" key="9">
    <source>
        <dbReference type="ARBA" id="ARBA00055630"/>
    </source>
</evidence>
<dbReference type="PRINTS" id="PR00986">
    <property type="entry name" value="TRNASYNTHVAL"/>
</dbReference>
<dbReference type="NCBIfam" id="TIGR00422">
    <property type="entry name" value="valS"/>
    <property type="match status" value="1"/>
</dbReference>
<evidence type="ECO:0000313" key="15">
    <source>
        <dbReference type="Proteomes" id="UP001301797"/>
    </source>
</evidence>
<keyword evidence="7 11" id="KW-0030">Aminoacyl-tRNA synthetase</keyword>
<dbReference type="GO" id="GO:0004832">
    <property type="term" value="F:valine-tRNA ligase activity"/>
    <property type="evidence" value="ECO:0007669"/>
    <property type="project" value="UniProtKB-UniRule"/>
</dbReference>
<dbReference type="FunFam" id="3.40.50.620:FF:000192">
    <property type="entry name" value="Valine--tRNA ligase"/>
    <property type="match status" value="1"/>
</dbReference>
<dbReference type="SUPFAM" id="SSF47323">
    <property type="entry name" value="Anticodon-binding domain of a subclass of class I aminoacyl-tRNA synthetases"/>
    <property type="match status" value="1"/>
</dbReference>
<name>A0AA97FBY8_9EURY</name>
<dbReference type="CDD" id="cd00817">
    <property type="entry name" value="ValRS_core"/>
    <property type="match status" value="1"/>
</dbReference>
<dbReference type="CDD" id="cd07962">
    <property type="entry name" value="Anticodon_Ia_Val"/>
    <property type="match status" value="1"/>
</dbReference>
<evidence type="ECO:0000256" key="2">
    <source>
        <dbReference type="ARBA" id="ARBA00022490"/>
    </source>
</evidence>
<evidence type="ECO:0000256" key="4">
    <source>
        <dbReference type="ARBA" id="ARBA00022741"/>
    </source>
</evidence>
<dbReference type="InterPro" id="IPR014729">
    <property type="entry name" value="Rossmann-like_a/b/a_fold"/>
</dbReference>
<dbReference type="Gene3D" id="1.10.730.10">
    <property type="entry name" value="Isoleucyl-tRNA Synthetase, Domain 1"/>
    <property type="match status" value="1"/>
</dbReference>
<dbReference type="InterPro" id="IPR013155">
    <property type="entry name" value="M/V/L/I-tRNA-synth_anticd-bd"/>
</dbReference>
<dbReference type="RefSeq" id="WP_317136980.1">
    <property type="nucleotide sequence ID" value="NZ_CP043875.1"/>
</dbReference>
<evidence type="ECO:0000259" key="12">
    <source>
        <dbReference type="Pfam" id="PF00133"/>
    </source>
</evidence>
<evidence type="ECO:0000313" key="14">
    <source>
        <dbReference type="EMBL" id="WOF15409.1"/>
    </source>
</evidence>
<keyword evidence="6 11" id="KW-0648">Protein biosynthesis</keyword>
<dbReference type="Pfam" id="PF00133">
    <property type="entry name" value="tRNA-synt_1"/>
    <property type="match status" value="1"/>
</dbReference>
<keyword evidence="2 11" id="KW-0963">Cytoplasm</keyword>
<dbReference type="InterPro" id="IPR001412">
    <property type="entry name" value="aa-tRNA-synth_I_CS"/>
</dbReference>
<gene>
    <name evidence="11" type="primary">valS</name>
    <name evidence="14" type="ORF">F1737_01270</name>
</gene>
<dbReference type="SUPFAM" id="SSF50677">
    <property type="entry name" value="ValRS/IleRS/LeuRS editing domain"/>
    <property type="match status" value="1"/>
</dbReference>
<comment type="function">
    <text evidence="9 11">Catalyzes the attachment of valine to tRNA(Val). As ValRS can inadvertently accommodate and process structurally similar amino acids such as threonine, to avoid such errors, it has a 'posttransfer' editing activity that hydrolyzes mischarged Thr-tRNA(Val) in a tRNA-dependent manner.</text>
</comment>
<dbReference type="PANTHER" id="PTHR11946:SF93">
    <property type="entry name" value="VALINE--TRNA LIGASE, CHLOROPLASTIC_MITOCHONDRIAL 2"/>
    <property type="match status" value="1"/>
</dbReference>
<dbReference type="NCBIfam" id="NF009687">
    <property type="entry name" value="PRK13208.1"/>
    <property type="match status" value="1"/>
</dbReference>
<dbReference type="Proteomes" id="UP001301797">
    <property type="component" value="Chromosome"/>
</dbReference>
<dbReference type="InterPro" id="IPR002300">
    <property type="entry name" value="aa-tRNA-synth_Ia"/>
</dbReference>
<dbReference type="GO" id="GO:0002161">
    <property type="term" value="F:aminoacyl-tRNA deacylase activity"/>
    <property type="evidence" value="ECO:0007669"/>
    <property type="project" value="InterPro"/>
</dbReference>
<evidence type="ECO:0000256" key="10">
    <source>
        <dbReference type="ARBA" id="ARBA00061452"/>
    </source>
</evidence>
<protein>
    <recommendedName>
        <fullName evidence="11">Valine--tRNA ligase</fullName>
        <ecNumber evidence="11">6.1.1.9</ecNumber>
    </recommendedName>
    <alternativeName>
        <fullName evidence="11">Valyl-tRNA synthetase</fullName>
        <shortName evidence="11">ValRS</shortName>
    </alternativeName>
</protein>
<dbReference type="PANTHER" id="PTHR11946">
    <property type="entry name" value="VALYL-TRNA SYNTHETASES"/>
    <property type="match status" value="1"/>
</dbReference>
<dbReference type="SUPFAM" id="SSF52374">
    <property type="entry name" value="Nucleotidylyl transferase"/>
    <property type="match status" value="1"/>
</dbReference>
<dbReference type="EC" id="6.1.1.9" evidence="11"/>
<comment type="domain">
    <text evidence="11">ValRS has two distinct active sites: one for aminoacylation and one for editing. The misactivated threonine is translocated from the active site to the editing site.</text>
</comment>
<dbReference type="Gene3D" id="3.40.50.620">
    <property type="entry name" value="HUPs"/>
    <property type="match status" value="2"/>
</dbReference>
<comment type="subcellular location">
    <subcellularLocation>
        <location evidence="1 11">Cytoplasm</location>
    </subcellularLocation>
</comment>
<evidence type="ECO:0000259" key="13">
    <source>
        <dbReference type="Pfam" id="PF08264"/>
    </source>
</evidence>
<accession>A0AA97FBY8</accession>
<dbReference type="Pfam" id="PF08264">
    <property type="entry name" value="Anticodon_1"/>
    <property type="match status" value="1"/>
</dbReference>
<dbReference type="PROSITE" id="PS00178">
    <property type="entry name" value="AA_TRNA_LIGASE_I"/>
    <property type="match status" value="1"/>
</dbReference>
<feature type="binding site" evidence="11">
    <location>
        <position position="527"/>
    </location>
    <ligand>
        <name>ATP</name>
        <dbReference type="ChEBI" id="CHEBI:30616"/>
    </ligand>
</feature>
<evidence type="ECO:0000256" key="6">
    <source>
        <dbReference type="ARBA" id="ARBA00022917"/>
    </source>
</evidence>
<evidence type="ECO:0000256" key="3">
    <source>
        <dbReference type="ARBA" id="ARBA00022598"/>
    </source>
</evidence>
<feature type="short sequence motif" description="'HIGH' region" evidence="11">
    <location>
        <begin position="47"/>
        <end position="57"/>
    </location>
</feature>
<feature type="short sequence motif" description="'KMSKS' region" evidence="11">
    <location>
        <begin position="524"/>
        <end position="528"/>
    </location>
</feature>
<keyword evidence="5 11" id="KW-0067">ATP-binding</keyword>
<sequence length="865" mass="98903">MSSPKEIPKNYDPIEVEERWMNTWKKESYYFDRNSKKPQFIIDTPPPYPTGNFHIGNAFNWCYIDFIARYKRMCGYNVMFPQGWDCHGLPTEVKVEEINGITKNDVPRDEFRRMCRELTHQNIEKMRKTMWRCGFSNDWSNEYITMMPEYYKKTQLSFLRMYNKGDIYQSEHPVNFCTRCETAIAFAEVSYEDRTTKLNFFDFDGVEIATSRPELLAACVAVAVHPDDERYRDLCGKTLKVPLFGHDVKVISDGAVDPSFGSGAVMICTFGDKQDVHWWKTHKLDLRKAIDLSGNMTSVAGKYAGMNSMECREAILADMEAEGILRNQVPLEQRVGTCWRCKTPIEILSERQWFVKVHNDEILEAANKINWTPEHMKSRLENWASQMEWDWCISRQRIFATPIPVWFCKDCGEVILPEEEDLPIDPTVDKPKKPCPKCGSTEFIGEKDVLDTWMDSSISVLNITGWDGTKTPDLFPAQIRPQGHDIIRTWAFYTILRAGAITDGGHPWDEILVNGMVLGDDGFKMSKSRGNIISPEEVLKEHGADSFRQWSAGGAATGQDIVFNWNDVIAASRFQTKMWNICRFVIMQLEKGEPEDAGPSVLADRWLMHKLSLTTKEVTEAMETYQFDRAIRAIREFAREVFADNYIELVKGRLYGDGTGRGSALYALRTSIDALCRMLAPITPYFAEECYSILTGKSVHEQSWVDFEFSDEDALVQGDLLSKVVSEVRRYKHDEKMALNAPLGHVVVYTPYEIDDCGDASATLSANVEWKCEKPDLQKVVSDVRFNFGLIGPKFRKQANAYMNAVRALSDEEKVNPPKTVVVEGAETEVLENSFEPVYAFRVAGEDVDVLQVSEDVIITVEKKE</sequence>
<dbReference type="HAMAP" id="MF_02005">
    <property type="entry name" value="Val_tRNA_synth_type2"/>
    <property type="match status" value="1"/>
</dbReference>
<proteinExistence type="inferred from homology"/>
<dbReference type="InterPro" id="IPR009008">
    <property type="entry name" value="Val/Leu/Ile-tRNA-synth_edit"/>
</dbReference>
<evidence type="ECO:0000256" key="7">
    <source>
        <dbReference type="ARBA" id="ARBA00023146"/>
    </source>
</evidence>
<dbReference type="AlphaFoldDB" id="A0AA97FBY8"/>
<dbReference type="InterPro" id="IPR022874">
    <property type="entry name" value="Valine-tRNA_ligase_type_2"/>
</dbReference>
<evidence type="ECO:0000256" key="5">
    <source>
        <dbReference type="ARBA" id="ARBA00022840"/>
    </source>
</evidence>
<dbReference type="InterPro" id="IPR033705">
    <property type="entry name" value="Anticodon_Ia_Val"/>
</dbReference>
<dbReference type="GO" id="GO:0006438">
    <property type="term" value="P:valyl-tRNA aminoacylation"/>
    <property type="evidence" value="ECO:0007669"/>
    <property type="project" value="UniProtKB-UniRule"/>
</dbReference>
<evidence type="ECO:0000256" key="1">
    <source>
        <dbReference type="ARBA" id="ARBA00004496"/>
    </source>
</evidence>
<comment type="catalytic activity">
    <reaction evidence="8 11">
        <text>tRNA(Val) + L-valine + ATP = L-valyl-tRNA(Val) + AMP + diphosphate</text>
        <dbReference type="Rhea" id="RHEA:10704"/>
        <dbReference type="Rhea" id="RHEA-COMP:9672"/>
        <dbReference type="Rhea" id="RHEA-COMP:9708"/>
        <dbReference type="ChEBI" id="CHEBI:30616"/>
        <dbReference type="ChEBI" id="CHEBI:33019"/>
        <dbReference type="ChEBI" id="CHEBI:57762"/>
        <dbReference type="ChEBI" id="CHEBI:78442"/>
        <dbReference type="ChEBI" id="CHEBI:78537"/>
        <dbReference type="ChEBI" id="CHEBI:456215"/>
        <dbReference type="EC" id="6.1.1.9"/>
    </reaction>
</comment>
<feature type="domain" description="Aminoacyl-tRNA synthetase class Ia" evidence="12">
    <location>
        <begin position="20"/>
        <end position="562"/>
    </location>
</feature>
<dbReference type="GO" id="GO:0005829">
    <property type="term" value="C:cytosol"/>
    <property type="evidence" value="ECO:0007669"/>
    <property type="project" value="TreeGrafter"/>
</dbReference>
<reference evidence="14 15" key="1">
    <citation type="submission" date="2019-09" db="EMBL/GenBank/DDBJ databases">
        <title>The complete genome of Methanoplanus sp. FWC-SCC4.</title>
        <authorList>
            <person name="Chen S.-C."/>
            <person name="Zhou Y.-Z."/>
            <person name="Lai M.-C."/>
        </authorList>
    </citation>
    <scope>NUCLEOTIDE SEQUENCE [LARGE SCALE GENOMIC DNA]</scope>
    <source>
        <strain evidence="14 15">FWC-SCC4</strain>
    </source>
</reference>
<keyword evidence="4 11" id="KW-0547">Nucleotide-binding</keyword>